<feature type="compositionally biased region" description="Basic and acidic residues" evidence="1">
    <location>
        <begin position="94"/>
        <end position="103"/>
    </location>
</feature>
<gene>
    <name evidence="2" type="ORF">DY000_02043613</name>
</gene>
<protein>
    <recommendedName>
        <fullName evidence="4">BHLH domain-containing protein</fullName>
    </recommendedName>
</protein>
<dbReference type="Proteomes" id="UP000266723">
    <property type="component" value="Unassembled WGS sequence"/>
</dbReference>
<comment type="caution">
    <text evidence="2">The sequence shown here is derived from an EMBL/GenBank/DDBJ whole genome shotgun (WGS) entry which is preliminary data.</text>
</comment>
<dbReference type="PANTHER" id="PTHR47001">
    <property type="entry name" value="TRANSCRIPTION FACTOR BHLH121"/>
    <property type="match status" value="1"/>
</dbReference>
<evidence type="ECO:0000313" key="3">
    <source>
        <dbReference type="Proteomes" id="UP000266723"/>
    </source>
</evidence>
<dbReference type="EMBL" id="QGKV02001507">
    <property type="protein sequence ID" value="KAF3531857.1"/>
    <property type="molecule type" value="Genomic_DNA"/>
</dbReference>
<sequence length="159" mass="18737">MVEVKKEPFSSRKVQKADRENIYRDPNRPKSDKGSILIDTIQTLKDLVVQVNRLKAEYVTHSQESREINPIQRFTENPDIGESKPRGRPRRKKDHPEEQRFNEFDPGTPDSPDFDSDGEDQRERNDYNIEKEAMDFVDEHPVKHNLYPDIEDDEDEEGK</sequence>
<accession>A0ABQ7BHP4</accession>
<dbReference type="PANTHER" id="PTHR47001:SF1">
    <property type="entry name" value="TRANSCRIPTION FACTOR BHLH11"/>
    <property type="match status" value="1"/>
</dbReference>
<proteinExistence type="predicted"/>
<feature type="region of interest" description="Disordered" evidence="1">
    <location>
        <begin position="1"/>
        <end position="35"/>
    </location>
</feature>
<feature type="compositionally biased region" description="Acidic residues" evidence="1">
    <location>
        <begin position="149"/>
        <end position="159"/>
    </location>
</feature>
<evidence type="ECO:0000256" key="1">
    <source>
        <dbReference type="SAM" id="MobiDB-lite"/>
    </source>
</evidence>
<feature type="compositionally biased region" description="Basic and acidic residues" evidence="1">
    <location>
        <begin position="119"/>
        <end position="142"/>
    </location>
</feature>
<dbReference type="InterPro" id="IPR044579">
    <property type="entry name" value="bHLH11/121"/>
</dbReference>
<name>A0ABQ7BHP4_BRACR</name>
<evidence type="ECO:0000313" key="2">
    <source>
        <dbReference type="EMBL" id="KAF3531857.1"/>
    </source>
</evidence>
<keyword evidence="3" id="KW-1185">Reference proteome</keyword>
<feature type="region of interest" description="Disordered" evidence="1">
    <location>
        <begin position="60"/>
        <end position="159"/>
    </location>
</feature>
<evidence type="ECO:0008006" key="4">
    <source>
        <dbReference type="Google" id="ProtNLM"/>
    </source>
</evidence>
<reference evidence="2 3" key="1">
    <citation type="journal article" date="2020" name="BMC Genomics">
        <title>Intraspecific diversification of the crop wild relative Brassica cretica Lam. using demographic model selection.</title>
        <authorList>
            <person name="Kioukis A."/>
            <person name="Michalopoulou V.A."/>
            <person name="Briers L."/>
            <person name="Pirintsos S."/>
            <person name="Studholme D.J."/>
            <person name="Pavlidis P."/>
            <person name="Sarris P.F."/>
        </authorList>
    </citation>
    <scope>NUCLEOTIDE SEQUENCE [LARGE SCALE GENOMIC DNA]</scope>
    <source>
        <strain evidence="3">cv. PFS-1207/04</strain>
    </source>
</reference>
<feature type="compositionally biased region" description="Basic and acidic residues" evidence="1">
    <location>
        <begin position="1"/>
        <end position="33"/>
    </location>
</feature>
<organism evidence="2 3">
    <name type="scientific">Brassica cretica</name>
    <name type="common">Mustard</name>
    <dbReference type="NCBI Taxonomy" id="69181"/>
    <lineage>
        <taxon>Eukaryota</taxon>
        <taxon>Viridiplantae</taxon>
        <taxon>Streptophyta</taxon>
        <taxon>Embryophyta</taxon>
        <taxon>Tracheophyta</taxon>
        <taxon>Spermatophyta</taxon>
        <taxon>Magnoliopsida</taxon>
        <taxon>eudicotyledons</taxon>
        <taxon>Gunneridae</taxon>
        <taxon>Pentapetalae</taxon>
        <taxon>rosids</taxon>
        <taxon>malvids</taxon>
        <taxon>Brassicales</taxon>
        <taxon>Brassicaceae</taxon>
        <taxon>Brassiceae</taxon>
        <taxon>Brassica</taxon>
    </lineage>
</organism>